<dbReference type="EMBL" id="MN740329">
    <property type="protein sequence ID" value="QHU00804.1"/>
    <property type="molecule type" value="Genomic_DNA"/>
</dbReference>
<accession>A0A6C0JAZ2</accession>
<dbReference type="AlphaFoldDB" id="A0A6C0JAZ2"/>
<sequence>MREVFKDLKDIQLNEPLHKCFTISTALGNGDFDGCVYRDEATIDPDKHEHIPWSDHRFVVLSWRLLSIINREIDNYKIII</sequence>
<reference evidence="1" key="1">
    <citation type="journal article" date="2020" name="Nature">
        <title>Giant virus diversity and host interactions through global metagenomics.</title>
        <authorList>
            <person name="Schulz F."/>
            <person name="Roux S."/>
            <person name="Paez-Espino D."/>
            <person name="Jungbluth S."/>
            <person name="Walsh D.A."/>
            <person name="Denef V.J."/>
            <person name="McMahon K.D."/>
            <person name="Konstantinidis K.T."/>
            <person name="Eloe-Fadrosh E.A."/>
            <person name="Kyrpides N.C."/>
            <person name="Woyke T."/>
        </authorList>
    </citation>
    <scope>NUCLEOTIDE SEQUENCE</scope>
    <source>
        <strain evidence="1">GVMAG-M-3300025860-20</strain>
    </source>
</reference>
<name>A0A6C0JAZ2_9ZZZZ</name>
<organism evidence="1">
    <name type="scientific">viral metagenome</name>
    <dbReference type="NCBI Taxonomy" id="1070528"/>
    <lineage>
        <taxon>unclassified sequences</taxon>
        <taxon>metagenomes</taxon>
        <taxon>organismal metagenomes</taxon>
    </lineage>
</organism>
<evidence type="ECO:0000313" key="1">
    <source>
        <dbReference type="EMBL" id="QHU00804.1"/>
    </source>
</evidence>
<protein>
    <submittedName>
        <fullName evidence="1">Uncharacterized protein</fullName>
    </submittedName>
</protein>
<proteinExistence type="predicted"/>